<dbReference type="SUPFAM" id="SSF52777">
    <property type="entry name" value="CoA-dependent acyltransferases"/>
    <property type="match status" value="2"/>
</dbReference>
<dbReference type="CDD" id="cd02440">
    <property type="entry name" value="AdoMet_MTases"/>
    <property type="match status" value="1"/>
</dbReference>
<dbReference type="InterPro" id="IPR020802">
    <property type="entry name" value="TesA-like"/>
</dbReference>
<dbReference type="PANTHER" id="PTHR45527">
    <property type="entry name" value="NONRIBOSOMAL PEPTIDE SYNTHETASE"/>
    <property type="match status" value="1"/>
</dbReference>
<dbReference type="FunFam" id="3.30.300.30:FF:000010">
    <property type="entry name" value="Enterobactin synthetase component F"/>
    <property type="match status" value="1"/>
</dbReference>
<dbReference type="GO" id="GO:0017000">
    <property type="term" value="P:antibiotic biosynthetic process"/>
    <property type="evidence" value="ECO:0007669"/>
    <property type="project" value="UniProtKB-ARBA"/>
</dbReference>
<dbReference type="Gene3D" id="3.30.300.30">
    <property type="match status" value="2"/>
</dbReference>
<feature type="domain" description="Carrier" evidence="7">
    <location>
        <begin position="510"/>
        <end position="585"/>
    </location>
</feature>
<dbReference type="GO" id="GO:0003824">
    <property type="term" value="F:catalytic activity"/>
    <property type="evidence" value="ECO:0007669"/>
    <property type="project" value="InterPro"/>
</dbReference>
<dbReference type="PANTHER" id="PTHR45527:SF1">
    <property type="entry name" value="FATTY ACID SYNTHASE"/>
    <property type="match status" value="1"/>
</dbReference>
<dbReference type="Gene3D" id="3.40.50.1820">
    <property type="entry name" value="alpha/beta hydrolase"/>
    <property type="match status" value="1"/>
</dbReference>
<dbReference type="PROSITE" id="PS50075">
    <property type="entry name" value="CARRIER"/>
    <property type="match status" value="2"/>
</dbReference>
<dbReference type="Gene3D" id="3.30.559.10">
    <property type="entry name" value="Chloramphenicol acetyltransferase-like domain"/>
    <property type="match status" value="1"/>
</dbReference>
<dbReference type="SUPFAM" id="SSF56801">
    <property type="entry name" value="Acetyl-CoA synthetase-like"/>
    <property type="match status" value="2"/>
</dbReference>
<dbReference type="InterPro" id="IPR025110">
    <property type="entry name" value="AMP-bd_C"/>
</dbReference>
<dbReference type="PROSITE" id="PS00455">
    <property type="entry name" value="AMP_BINDING"/>
    <property type="match status" value="1"/>
</dbReference>
<dbReference type="Proteomes" id="UP000319210">
    <property type="component" value="Unassembled WGS sequence"/>
</dbReference>
<dbReference type="SMART" id="SM00824">
    <property type="entry name" value="PKS_TE"/>
    <property type="match status" value="1"/>
</dbReference>
<evidence type="ECO:0000256" key="6">
    <source>
        <dbReference type="SAM" id="MobiDB-lite"/>
    </source>
</evidence>
<dbReference type="FunFam" id="3.30.559.10:FF:000012">
    <property type="entry name" value="Non-ribosomal peptide synthetase"/>
    <property type="match status" value="1"/>
</dbReference>
<evidence type="ECO:0000256" key="5">
    <source>
        <dbReference type="ARBA" id="ARBA00022737"/>
    </source>
</evidence>
<evidence type="ECO:0000259" key="7">
    <source>
        <dbReference type="PROSITE" id="PS50075"/>
    </source>
</evidence>
<dbReference type="InterPro" id="IPR023213">
    <property type="entry name" value="CAT-like_dom_sf"/>
</dbReference>
<feature type="domain" description="Carrier" evidence="7">
    <location>
        <begin position="1548"/>
        <end position="1623"/>
    </location>
</feature>
<proteinExistence type="inferred from homology"/>
<dbReference type="SUPFAM" id="SSF53335">
    <property type="entry name" value="S-adenosyl-L-methionine-dependent methyltransferases"/>
    <property type="match status" value="1"/>
</dbReference>
<dbReference type="InterPro" id="IPR020806">
    <property type="entry name" value="PKS_PP-bd"/>
</dbReference>
<dbReference type="InterPro" id="IPR036736">
    <property type="entry name" value="ACP-like_sf"/>
</dbReference>
<dbReference type="InterPro" id="IPR010071">
    <property type="entry name" value="AA_adenyl_dom"/>
</dbReference>
<reference evidence="8 9" key="1">
    <citation type="submission" date="2019-06" db="EMBL/GenBank/DDBJ databases">
        <title>Whole genome shotgun sequence of Streptomyces cacaoi subsp. cacaoi NBRC 12748.</title>
        <authorList>
            <person name="Hosoyama A."/>
            <person name="Uohara A."/>
            <person name="Ohji S."/>
            <person name="Ichikawa N."/>
        </authorList>
    </citation>
    <scope>NUCLEOTIDE SEQUENCE [LARGE SCALE GENOMIC DNA]</scope>
    <source>
        <strain evidence="8 9">NBRC 12748</strain>
    </source>
</reference>
<dbReference type="GO" id="GO:0072330">
    <property type="term" value="P:monocarboxylic acid biosynthetic process"/>
    <property type="evidence" value="ECO:0007669"/>
    <property type="project" value="UniProtKB-ARBA"/>
</dbReference>
<dbReference type="GO" id="GO:0009403">
    <property type="term" value="P:toxin biosynthetic process"/>
    <property type="evidence" value="ECO:0007669"/>
    <property type="project" value="UniProtKB-ARBA"/>
</dbReference>
<dbReference type="SUPFAM" id="SSF47336">
    <property type="entry name" value="ACP-like"/>
    <property type="match status" value="2"/>
</dbReference>
<dbReference type="Gene3D" id="3.40.50.150">
    <property type="entry name" value="Vaccinia Virus protein VP39"/>
    <property type="match status" value="1"/>
</dbReference>
<dbReference type="Gene3D" id="1.10.1200.10">
    <property type="entry name" value="ACP-like"/>
    <property type="match status" value="1"/>
</dbReference>
<dbReference type="PROSITE" id="PS00012">
    <property type="entry name" value="PHOSPHOPANTETHEINE"/>
    <property type="match status" value="2"/>
</dbReference>
<dbReference type="InterPro" id="IPR000873">
    <property type="entry name" value="AMP-dep_synth/lig_dom"/>
</dbReference>
<dbReference type="Pfam" id="PF00975">
    <property type="entry name" value="Thioesterase"/>
    <property type="match status" value="1"/>
</dbReference>
<comment type="similarity">
    <text evidence="2">Belongs to the ATP-dependent AMP-binding enzyme family.</text>
</comment>
<feature type="compositionally biased region" description="Basic and acidic residues" evidence="6">
    <location>
        <begin position="1951"/>
        <end position="1960"/>
    </location>
</feature>
<comment type="caution">
    <text evidence="8">The sequence shown here is derived from an EMBL/GenBank/DDBJ whole genome shotgun (WGS) entry which is preliminary data.</text>
</comment>
<keyword evidence="5" id="KW-0677">Repeat</keyword>
<dbReference type="FunFam" id="1.10.1200.10:FF:000016">
    <property type="entry name" value="Non-ribosomal peptide synthase"/>
    <property type="match status" value="2"/>
</dbReference>
<dbReference type="GO" id="GO:0031177">
    <property type="term" value="F:phosphopantetheine binding"/>
    <property type="evidence" value="ECO:0007669"/>
    <property type="project" value="InterPro"/>
</dbReference>
<dbReference type="FunFam" id="2.30.38.10:FF:000001">
    <property type="entry name" value="Non-ribosomal peptide synthetase PvdI"/>
    <property type="match status" value="1"/>
</dbReference>
<sequence>MARSVVVAREDRLVGYLVPHTADDGTGRARNSAAEREQLDAWRRIYEDLSDAPEHPGRRRQAPFGEDFTGWNSSYDGSALPVGQMRAWRDAAVDRILALRPRRVLEIGVGTGLLLARIAPHCVHYRATDVSGSAVAALAEQVAERPELAGRVLLERRDAEDTEGLPAGEFDTIVLNSVVQYFPSGEYLTEVLAGLLPLLAPGGAVFVGDVRDARLLRTLATAAQLHRAGPGTDLPTLRRGIDQALRMDKELAVDPAFFAALPDQLDALTDVDVQLKRGRFPNELLRYRYDVVLHTAPSPAGPDTSAIPRLEWPRQPDPLDAVRQVLTGDRPPLLRLTGVPNSRLAHEVSLARAAGRGDTTVEELRRRLHTEPADLRDPADPVGGAVDVEDLRELAGECGYRAGVTWSPDALEAVEFVLADTAHTPAATVLGRYRAPRAGAAAALTNHPVAARGTGALLAALRDHLAARLPEHLVPSVLVPLEELPLTASGKLDRAALPAPELGAGSGGRAPRTPQEQVLAELFAEVLGLPRVGVTDSFFALGGHSLLATRLTARVRATLGVELPVPTLFEAPTVAALAERLARAHAARPALLPEPRPARVPLSFAQRRLWFLHRMDGPSATYHMPLALRLTGPLDREALHAALGDLLTRHESLRTVFHETGGVPYQHVLPADTPMPLRTAAVDGTQLPQRLAEEARRGFDLAAEPPVRAALFTLDPGQHVLLLVVHHIAADGWSMGPLSRDLATAYAARCRGTEPAWAPLPVQYADYTLWQRRLLGDEDDPDSAFGDQLAYWRDQLAGLPECLRLPADRPRPAVAGNRGDTAVVRIDPELHRAVRRLATSSGTSVFMVLQAALAALLHRLGAGTDIPVGSPVAGRTDAALDDLAGFFVNTLVLRTDTSGDPAFTELLARVRGTALAAYAHQDVPFEYLVEAVNPARSLAHHPLFQVMLALQNAPSGEFALDGLQVTPEPVSTGTSRVDLTFSLTEQQAPDGGPAGIDGAVEYATDLFEPGTVAELCATWLRLLRQFVRHPERPIGRAEVLSAEEHRRLATGPRLDLGPDATVPGLFAARVRTAPDAPAVLAPDAELTYAELDARSDRLAHALIEQGVRPEGAVAVRLPRSAGFVVAVLAVLKTGAAYVPLDPRYPSARTELIMRETGARVLLTEDVLSALEGTAPDRGAPPAVCLPQQLAYVMYTSGSTGRPKGIGTTHHDVAALARSGCWRGGAHRRVLLHSPAAFDAATYELWTPLLGGGTVVVAPPGDLDVGTLRDVVARHRVTALWLTAGLFHLVAEEHPECFAGVREVWTGGDVVSGAAVTRALEACPGLVVVDGYGPTETTTFATAHRMTAPPGPGRPVPVGRPLDGMRAHVLDEALRPVPPGVVGELYLAGAGLARGYVRQPAQTAGRFVADPWGPAGARMFRTGDLARRRTDGELEFTGRADDQVKLRGFRVEPGEVEAVLAGCAGVAQAAVVVREDRPGDRRLVGYAVPAPGAEPDVAELVETLRQRLPGYLVPWGPVLLDALPLTDNGKLDRAALPAPDAHAADRGRNPRTPQEELLCGLFAEVLGLERVGVDDDFFSLGGHSLLAARLVSRIRDVLGTELGLRTLFEEPTVAGLSARLASGEPDAAFEVLLPLRANGSRPPLFCIHPGSGISWSYSSLLNHLGPQHPVYAVQARGLARAETLPDSYERMAVDYVEQIRTVQPAGPYRLLGWSAGGLIAHAVATELQRRGEAVDLLAVLDAYPVPDVDFDEPPVPTERDVLVGMFDHAPQLADDETLTYEQVADFLREQGSALAGLEPRHLEAIVRIMINNATLALDFRPGVFDGDLLLFNSTIDREADAPGRHTWQPYATGTVHSHDITTRHDRMTQPGSLAQIGPLLSAALDELPDSPHDDEDEACGKPPGESFEESPGKPSARRTGERAAGEPGVRHDRGPDTPPEHAAPHTPVADVPHARRPEEPGHGPVHPQDRSAPANG</sequence>
<feature type="compositionally biased region" description="Basic and acidic residues" evidence="6">
    <location>
        <begin position="1917"/>
        <end position="1942"/>
    </location>
</feature>
<dbReference type="CDD" id="cd19540">
    <property type="entry name" value="LCL_NRPS-like"/>
    <property type="match status" value="1"/>
</dbReference>
<evidence type="ECO:0000256" key="3">
    <source>
        <dbReference type="ARBA" id="ARBA00022450"/>
    </source>
</evidence>
<evidence type="ECO:0000256" key="4">
    <source>
        <dbReference type="ARBA" id="ARBA00022553"/>
    </source>
</evidence>
<dbReference type="InterPro" id="IPR029058">
    <property type="entry name" value="AB_hydrolase_fold"/>
</dbReference>
<organism evidence="8 9">
    <name type="scientific">Streptomyces cacaoi</name>
    <dbReference type="NCBI Taxonomy" id="1898"/>
    <lineage>
        <taxon>Bacteria</taxon>
        <taxon>Bacillati</taxon>
        <taxon>Actinomycetota</taxon>
        <taxon>Actinomycetes</taxon>
        <taxon>Kitasatosporales</taxon>
        <taxon>Streptomycetaceae</taxon>
        <taxon>Streptomyces</taxon>
    </lineage>
</organism>
<keyword evidence="9" id="KW-1185">Reference proteome</keyword>
<dbReference type="InterPro" id="IPR029063">
    <property type="entry name" value="SAM-dependent_MTases_sf"/>
</dbReference>
<dbReference type="Gene3D" id="2.30.38.10">
    <property type="entry name" value="Luciferase, Domain 3"/>
    <property type="match status" value="1"/>
</dbReference>
<keyword evidence="3" id="KW-0596">Phosphopantetheine</keyword>
<dbReference type="InterPro" id="IPR006162">
    <property type="entry name" value="Ppantetheine_attach_site"/>
</dbReference>
<dbReference type="InterPro" id="IPR001242">
    <property type="entry name" value="Condensation_dom"/>
</dbReference>
<keyword evidence="4" id="KW-0597">Phosphoprotein</keyword>
<dbReference type="Gene3D" id="3.30.559.30">
    <property type="entry name" value="Nonribosomal peptide synthetase, condensation domain"/>
    <property type="match status" value="1"/>
</dbReference>
<dbReference type="CDD" id="cd12117">
    <property type="entry name" value="A_NRPS_Srf_like"/>
    <property type="match status" value="1"/>
</dbReference>
<feature type="region of interest" description="Disordered" evidence="6">
    <location>
        <begin position="1883"/>
        <end position="1975"/>
    </location>
</feature>
<dbReference type="NCBIfam" id="TIGR01733">
    <property type="entry name" value="AA-adenyl-dom"/>
    <property type="match status" value="1"/>
</dbReference>
<dbReference type="InterPro" id="IPR009081">
    <property type="entry name" value="PP-bd_ACP"/>
</dbReference>
<dbReference type="InterPro" id="IPR013217">
    <property type="entry name" value="Methyltransf_12"/>
</dbReference>
<dbReference type="Pfam" id="PF13193">
    <property type="entry name" value="AMP-binding_C"/>
    <property type="match status" value="1"/>
</dbReference>
<dbReference type="EMBL" id="BJMM01000048">
    <property type="protein sequence ID" value="GEB53317.1"/>
    <property type="molecule type" value="Genomic_DNA"/>
</dbReference>
<feature type="compositionally biased region" description="Acidic residues" evidence="6">
    <location>
        <begin position="1885"/>
        <end position="1896"/>
    </location>
</feature>
<accession>A0A4Y3R9D6</accession>
<dbReference type="InterPro" id="IPR020845">
    <property type="entry name" value="AMP-binding_CS"/>
</dbReference>
<dbReference type="Pfam" id="PF00668">
    <property type="entry name" value="Condensation"/>
    <property type="match status" value="1"/>
</dbReference>
<evidence type="ECO:0000313" key="9">
    <source>
        <dbReference type="Proteomes" id="UP000319210"/>
    </source>
</evidence>
<evidence type="ECO:0000256" key="2">
    <source>
        <dbReference type="ARBA" id="ARBA00006432"/>
    </source>
</evidence>
<dbReference type="Pfam" id="PF00550">
    <property type="entry name" value="PP-binding"/>
    <property type="match status" value="2"/>
</dbReference>
<dbReference type="InterPro" id="IPR045851">
    <property type="entry name" value="AMP-bd_C_sf"/>
</dbReference>
<dbReference type="Pfam" id="PF00501">
    <property type="entry name" value="AMP-binding"/>
    <property type="match status" value="1"/>
</dbReference>
<evidence type="ECO:0000313" key="8">
    <source>
        <dbReference type="EMBL" id="GEB53317.1"/>
    </source>
</evidence>
<dbReference type="SUPFAM" id="SSF53474">
    <property type="entry name" value="alpha/beta-Hydrolases"/>
    <property type="match status" value="1"/>
</dbReference>
<evidence type="ECO:0000256" key="1">
    <source>
        <dbReference type="ARBA" id="ARBA00001957"/>
    </source>
</evidence>
<dbReference type="GO" id="GO:0005829">
    <property type="term" value="C:cytosol"/>
    <property type="evidence" value="ECO:0007669"/>
    <property type="project" value="TreeGrafter"/>
</dbReference>
<protein>
    <recommendedName>
        <fullName evidence="7">Carrier domain-containing protein</fullName>
    </recommendedName>
</protein>
<comment type="cofactor">
    <cofactor evidence="1">
        <name>pantetheine 4'-phosphate</name>
        <dbReference type="ChEBI" id="CHEBI:47942"/>
    </cofactor>
</comment>
<dbReference type="GO" id="GO:0043041">
    <property type="term" value="P:amino acid activation for nonribosomal peptide biosynthetic process"/>
    <property type="evidence" value="ECO:0007669"/>
    <property type="project" value="TreeGrafter"/>
</dbReference>
<dbReference type="Pfam" id="PF08242">
    <property type="entry name" value="Methyltransf_12"/>
    <property type="match status" value="1"/>
</dbReference>
<name>A0A4Y3R9D6_STRCI</name>
<dbReference type="InterPro" id="IPR001031">
    <property type="entry name" value="Thioesterase"/>
</dbReference>
<gene>
    <name evidence="8" type="ORF">SCA03_58680</name>
</gene>
<dbReference type="SMART" id="SM00823">
    <property type="entry name" value="PKS_PP"/>
    <property type="match status" value="2"/>
</dbReference>
<dbReference type="GO" id="GO:0008610">
    <property type="term" value="P:lipid biosynthetic process"/>
    <property type="evidence" value="ECO:0007669"/>
    <property type="project" value="UniProtKB-ARBA"/>
</dbReference>
<dbReference type="Gene3D" id="3.40.50.980">
    <property type="match status" value="2"/>
</dbReference>